<dbReference type="STRING" id="195105.CN97_18195"/>
<evidence type="ECO:0000256" key="3">
    <source>
        <dbReference type="ARBA" id="ARBA00023163"/>
    </source>
</evidence>
<keyword evidence="1" id="KW-0805">Transcription regulation</keyword>
<dbReference type="EMBL" id="JGYG01000007">
    <property type="protein sequence ID" value="KFI28753.1"/>
    <property type="molecule type" value="Genomic_DNA"/>
</dbReference>
<dbReference type="Gene3D" id="1.10.10.10">
    <property type="entry name" value="Winged helix-like DNA-binding domain superfamily/Winged helix DNA-binding domain"/>
    <property type="match status" value="1"/>
</dbReference>
<dbReference type="SUPFAM" id="SSF46785">
    <property type="entry name" value="Winged helix' DNA-binding domain"/>
    <property type="match status" value="1"/>
</dbReference>
<dbReference type="PANTHER" id="PTHR43537:SF49">
    <property type="entry name" value="TRANSCRIPTIONAL REGULATORY PROTEIN"/>
    <property type="match status" value="1"/>
</dbReference>
<dbReference type="CDD" id="cd07377">
    <property type="entry name" value="WHTH_GntR"/>
    <property type="match status" value="1"/>
</dbReference>
<reference evidence="5 6" key="1">
    <citation type="submission" date="2014-03" db="EMBL/GenBank/DDBJ databases">
        <title>Genome of Haematobacter massiliensis CCUG 47968.</title>
        <authorList>
            <person name="Wang D."/>
            <person name="Wang G."/>
        </authorList>
    </citation>
    <scope>NUCLEOTIDE SEQUENCE [LARGE SCALE GENOMIC DNA]</scope>
    <source>
        <strain evidence="5 6">CCUG 47968</strain>
    </source>
</reference>
<dbReference type="Proteomes" id="UP000028826">
    <property type="component" value="Unassembled WGS sequence"/>
</dbReference>
<dbReference type="InterPro" id="IPR036388">
    <property type="entry name" value="WH-like_DNA-bd_sf"/>
</dbReference>
<evidence type="ECO:0000256" key="2">
    <source>
        <dbReference type="ARBA" id="ARBA00023125"/>
    </source>
</evidence>
<accession>A0A086Y3A3</accession>
<dbReference type="Gene3D" id="1.20.120.530">
    <property type="entry name" value="GntR ligand-binding domain-like"/>
    <property type="match status" value="1"/>
</dbReference>
<feature type="domain" description="HTH gntR-type" evidence="4">
    <location>
        <begin position="7"/>
        <end position="74"/>
    </location>
</feature>
<keyword evidence="2" id="KW-0238">DNA-binding</keyword>
<dbReference type="GO" id="GO:0003700">
    <property type="term" value="F:DNA-binding transcription factor activity"/>
    <property type="evidence" value="ECO:0007669"/>
    <property type="project" value="InterPro"/>
</dbReference>
<gene>
    <name evidence="5" type="ORF">CN97_18195</name>
</gene>
<organism evidence="5 6">
    <name type="scientific">Haematobacter massiliensis</name>
    <dbReference type="NCBI Taxonomy" id="195105"/>
    <lineage>
        <taxon>Bacteria</taxon>
        <taxon>Pseudomonadati</taxon>
        <taxon>Pseudomonadota</taxon>
        <taxon>Alphaproteobacteria</taxon>
        <taxon>Rhodobacterales</taxon>
        <taxon>Paracoccaceae</taxon>
        <taxon>Haematobacter</taxon>
    </lineage>
</organism>
<dbReference type="PRINTS" id="PR00035">
    <property type="entry name" value="HTHGNTR"/>
</dbReference>
<dbReference type="Pfam" id="PF07729">
    <property type="entry name" value="FCD"/>
    <property type="match status" value="1"/>
</dbReference>
<dbReference type="SMART" id="SM00895">
    <property type="entry name" value="FCD"/>
    <property type="match status" value="1"/>
</dbReference>
<proteinExistence type="predicted"/>
<comment type="caution">
    <text evidence="5">The sequence shown here is derived from an EMBL/GenBank/DDBJ whole genome shotgun (WGS) entry which is preliminary data.</text>
</comment>
<dbReference type="RefSeq" id="WP_165496731.1">
    <property type="nucleotide sequence ID" value="NZ_CAMIFG010000002.1"/>
</dbReference>
<dbReference type="InterPro" id="IPR036390">
    <property type="entry name" value="WH_DNA-bd_sf"/>
</dbReference>
<evidence type="ECO:0000259" key="4">
    <source>
        <dbReference type="PROSITE" id="PS50949"/>
    </source>
</evidence>
<dbReference type="InterPro" id="IPR008920">
    <property type="entry name" value="TF_FadR/GntR_C"/>
</dbReference>
<dbReference type="Pfam" id="PF00392">
    <property type="entry name" value="GntR"/>
    <property type="match status" value="1"/>
</dbReference>
<dbReference type="PANTHER" id="PTHR43537">
    <property type="entry name" value="TRANSCRIPTIONAL REGULATOR, GNTR FAMILY"/>
    <property type="match status" value="1"/>
</dbReference>
<evidence type="ECO:0000313" key="5">
    <source>
        <dbReference type="EMBL" id="KFI28753.1"/>
    </source>
</evidence>
<dbReference type="GO" id="GO:0003677">
    <property type="term" value="F:DNA binding"/>
    <property type="evidence" value="ECO:0007669"/>
    <property type="project" value="UniProtKB-KW"/>
</dbReference>
<keyword evidence="6" id="KW-1185">Reference proteome</keyword>
<dbReference type="SUPFAM" id="SSF48008">
    <property type="entry name" value="GntR ligand-binding domain-like"/>
    <property type="match status" value="1"/>
</dbReference>
<sequence>MGSDEAKGAPDMLVRAIIRAIYDGDLVMGQRLVEAQVMARHGVSRSTVREAFRRLAAEGVVDIVLHKGATIRRPGQEEMIDLLRITEALVGLNARLAAERMTDPDIRRAFAEETAAMLDAAPDSEGVDYARLRTRFHRALLQAGGSVELARSLPKLQLHLIRAYTAIPRAAHVSSYRAIREAVLSGNGEAAEQAGRRHVTLLIDAVRAGA</sequence>
<dbReference type="eggNOG" id="COG1802">
    <property type="taxonomic scope" value="Bacteria"/>
</dbReference>
<dbReference type="InterPro" id="IPR000524">
    <property type="entry name" value="Tscrpt_reg_HTH_GntR"/>
</dbReference>
<dbReference type="SMART" id="SM00345">
    <property type="entry name" value="HTH_GNTR"/>
    <property type="match status" value="1"/>
</dbReference>
<keyword evidence="3" id="KW-0804">Transcription</keyword>
<name>A0A086Y3A3_9RHOB</name>
<evidence type="ECO:0000256" key="1">
    <source>
        <dbReference type="ARBA" id="ARBA00023015"/>
    </source>
</evidence>
<evidence type="ECO:0000313" key="6">
    <source>
        <dbReference type="Proteomes" id="UP000028826"/>
    </source>
</evidence>
<dbReference type="AlphaFoldDB" id="A0A086Y3A3"/>
<protein>
    <recommendedName>
        <fullName evidence="4">HTH gntR-type domain-containing protein</fullName>
    </recommendedName>
</protein>
<dbReference type="PROSITE" id="PS50949">
    <property type="entry name" value="HTH_GNTR"/>
    <property type="match status" value="1"/>
</dbReference>
<dbReference type="InterPro" id="IPR011711">
    <property type="entry name" value="GntR_C"/>
</dbReference>